<sequence>MGRRIPSTPISTINPALSLSLLVGWIAVTMAILATLCAARSRKSSSTSPSPSSTRKSEREATEPEASAAKTTETTATTMSSPPTSTTIAVNNFTEETTPRIQEQQQLSSPKGKDSPSRLFKSKQKLSSTLSMKLQGSSLSKIRTRKEEQQKQEDSIWTKTIMLGEKCKVPNEEDDIIYDQKGNRISSYRSKTPRSLPVSRTNSLIDQDLLPFK</sequence>
<evidence type="ECO:0000256" key="2">
    <source>
        <dbReference type="SAM" id="Phobius"/>
    </source>
</evidence>
<dbReference type="PANTHER" id="PTHR36801:SF3">
    <property type="entry name" value="OS06G0150300 PROTEIN"/>
    <property type="match status" value="1"/>
</dbReference>
<feature type="compositionally biased region" description="Low complexity" evidence="1">
    <location>
        <begin position="44"/>
        <end position="54"/>
    </location>
</feature>
<accession>A0A200QD86</accession>
<dbReference type="EMBL" id="MVGT01002328">
    <property type="protein sequence ID" value="OVA08413.1"/>
    <property type="molecule type" value="Genomic_DNA"/>
</dbReference>
<evidence type="ECO:0000256" key="1">
    <source>
        <dbReference type="SAM" id="MobiDB-lite"/>
    </source>
</evidence>
<feature type="region of interest" description="Disordered" evidence="1">
    <location>
        <begin position="39"/>
        <end position="153"/>
    </location>
</feature>
<keyword evidence="4" id="KW-1185">Reference proteome</keyword>
<comment type="caution">
    <text evidence="3">The sequence shown here is derived from an EMBL/GenBank/DDBJ whole genome shotgun (WGS) entry which is preliminary data.</text>
</comment>
<reference evidence="3 4" key="1">
    <citation type="journal article" date="2017" name="Mol. Plant">
        <title>The Genome of Medicinal Plant Macleaya cordata Provides New Insights into Benzylisoquinoline Alkaloids Metabolism.</title>
        <authorList>
            <person name="Liu X."/>
            <person name="Liu Y."/>
            <person name="Huang P."/>
            <person name="Ma Y."/>
            <person name="Qing Z."/>
            <person name="Tang Q."/>
            <person name="Cao H."/>
            <person name="Cheng P."/>
            <person name="Zheng Y."/>
            <person name="Yuan Z."/>
            <person name="Zhou Y."/>
            <person name="Liu J."/>
            <person name="Tang Z."/>
            <person name="Zhuo Y."/>
            <person name="Zhang Y."/>
            <person name="Yu L."/>
            <person name="Huang J."/>
            <person name="Yang P."/>
            <person name="Peng Q."/>
            <person name="Zhang J."/>
            <person name="Jiang W."/>
            <person name="Zhang Z."/>
            <person name="Lin K."/>
            <person name="Ro D.K."/>
            <person name="Chen X."/>
            <person name="Xiong X."/>
            <person name="Shang Y."/>
            <person name="Huang S."/>
            <person name="Zeng J."/>
        </authorList>
    </citation>
    <scope>NUCLEOTIDE SEQUENCE [LARGE SCALE GENOMIC DNA]</scope>
    <source>
        <strain evidence="4">cv. BLH2017</strain>
        <tissue evidence="3">Root</tissue>
    </source>
</reference>
<feature type="compositionally biased region" description="Polar residues" evidence="1">
    <location>
        <begin position="88"/>
        <end position="109"/>
    </location>
</feature>
<proteinExistence type="predicted"/>
<gene>
    <name evidence="3" type="ORF">BVC80_209g147</name>
</gene>
<dbReference type="Proteomes" id="UP000195402">
    <property type="component" value="Unassembled WGS sequence"/>
</dbReference>
<dbReference type="OMA" id="NTRDNNE"/>
<dbReference type="AlphaFoldDB" id="A0A200QD86"/>
<evidence type="ECO:0000313" key="3">
    <source>
        <dbReference type="EMBL" id="OVA08413.1"/>
    </source>
</evidence>
<dbReference type="PANTHER" id="PTHR36801">
    <property type="entry name" value="OS06G0150200 PROTEIN"/>
    <property type="match status" value="1"/>
</dbReference>
<feature type="compositionally biased region" description="Polar residues" evidence="1">
    <location>
        <begin position="125"/>
        <end position="141"/>
    </location>
</feature>
<feature type="compositionally biased region" description="Low complexity" evidence="1">
    <location>
        <begin position="64"/>
        <end position="87"/>
    </location>
</feature>
<evidence type="ECO:0000313" key="4">
    <source>
        <dbReference type="Proteomes" id="UP000195402"/>
    </source>
</evidence>
<dbReference type="OrthoDB" id="1703859at2759"/>
<keyword evidence="2" id="KW-0812">Transmembrane</keyword>
<keyword evidence="2" id="KW-1133">Transmembrane helix</keyword>
<name>A0A200QD86_MACCD</name>
<organism evidence="3 4">
    <name type="scientific">Macleaya cordata</name>
    <name type="common">Five-seeded plume-poppy</name>
    <name type="synonym">Bocconia cordata</name>
    <dbReference type="NCBI Taxonomy" id="56857"/>
    <lineage>
        <taxon>Eukaryota</taxon>
        <taxon>Viridiplantae</taxon>
        <taxon>Streptophyta</taxon>
        <taxon>Embryophyta</taxon>
        <taxon>Tracheophyta</taxon>
        <taxon>Spermatophyta</taxon>
        <taxon>Magnoliopsida</taxon>
        <taxon>Ranunculales</taxon>
        <taxon>Papaveraceae</taxon>
        <taxon>Papaveroideae</taxon>
        <taxon>Macleaya</taxon>
    </lineage>
</organism>
<feature type="transmembrane region" description="Helical" evidence="2">
    <location>
        <begin position="16"/>
        <end position="39"/>
    </location>
</feature>
<protein>
    <submittedName>
        <fullName evidence="3">Uncharacterized protein</fullName>
    </submittedName>
</protein>
<keyword evidence="2" id="KW-0472">Membrane</keyword>
<dbReference type="InParanoid" id="A0A200QD86"/>